<proteinExistence type="predicted"/>
<dbReference type="InterPro" id="IPR029068">
    <property type="entry name" value="Glyas_Bleomycin-R_OHBP_Dase"/>
</dbReference>
<name>A0A918RV25_9HYPH</name>
<evidence type="ECO:0000313" key="2">
    <source>
        <dbReference type="EMBL" id="GHA09924.1"/>
    </source>
</evidence>
<dbReference type="InterPro" id="IPR028973">
    <property type="entry name" value="PhnB-like"/>
</dbReference>
<gene>
    <name evidence="2" type="ORF">GCM10007989_00030</name>
</gene>
<protein>
    <submittedName>
        <fullName evidence="2">VOC family protein</fullName>
    </submittedName>
</protein>
<organism evidence="2 3">
    <name type="scientific">Devosia pacifica</name>
    <dbReference type="NCBI Taxonomy" id="1335967"/>
    <lineage>
        <taxon>Bacteria</taxon>
        <taxon>Pseudomonadati</taxon>
        <taxon>Pseudomonadota</taxon>
        <taxon>Alphaproteobacteria</taxon>
        <taxon>Hyphomicrobiales</taxon>
        <taxon>Devosiaceae</taxon>
        <taxon>Devosia</taxon>
    </lineage>
</organism>
<dbReference type="Proteomes" id="UP000646579">
    <property type="component" value="Unassembled WGS sequence"/>
</dbReference>
<sequence>MAIQTVAHINFNGQARDALSFYQTVFGGDLALVTHAQAYGTLEASVADLVSWGQVSSPEGFSVMAFDVPPEQPFDAGKKPFFVSVRGGDIDEIAAYWKKLSEDATIIQPLAQSGWAKLYGMLKDKFGVTWVLDVPAYPA</sequence>
<reference evidence="2" key="1">
    <citation type="journal article" date="2014" name="Int. J. Syst. Evol. Microbiol.">
        <title>Complete genome sequence of Corynebacterium casei LMG S-19264T (=DSM 44701T), isolated from a smear-ripened cheese.</title>
        <authorList>
            <consortium name="US DOE Joint Genome Institute (JGI-PGF)"/>
            <person name="Walter F."/>
            <person name="Albersmeier A."/>
            <person name="Kalinowski J."/>
            <person name="Ruckert C."/>
        </authorList>
    </citation>
    <scope>NUCLEOTIDE SEQUENCE</scope>
    <source>
        <strain evidence="2">KCTC 32437</strain>
    </source>
</reference>
<dbReference type="InterPro" id="IPR004360">
    <property type="entry name" value="Glyas_Fos-R_dOase_dom"/>
</dbReference>
<feature type="domain" description="Glyoxalase/fosfomycin resistance/dioxygenase" evidence="1">
    <location>
        <begin position="8"/>
        <end position="131"/>
    </location>
</feature>
<dbReference type="PANTHER" id="PTHR33990">
    <property type="entry name" value="PROTEIN YJDN-RELATED"/>
    <property type="match status" value="1"/>
</dbReference>
<dbReference type="EMBL" id="BMZE01000001">
    <property type="protein sequence ID" value="GHA09924.1"/>
    <property type="molecule type" value="Genomic_DNA"/>
</dbReference>
<dbReference type="Gene3D" id="3.10.180.10">
    <property type="entry name" value="2,3-Dihydroxybiphenyl 1,2-Dioxygenase, domain 1"/>
    <property type="match status" value="1"/>
</dbReference>
<comment type="caution">
    <text evidence="2">The sequence shown here is derived from an EMBL/GenBank/DDBJ whole genome shotgun (WGS) entry which is preliminary data.</text>
</comment>
<evidence type="ECO:0000259" key="1">
    <source>
        <dbReference type="Pfam" id="PF00903"/>
    </source>
</evidence>
<keyword evidence="3" id="KW-1185">Reference proteome</keyword>
<accession>A0A918RV25</accession>
<evidence type="ECO:0000313" key="3">
    <source>
        <dbReference type="Proteomes" id="UP000646579"/>
    </source>
</evidence>
<dbReference type="SUPFAM" id="SSF54593">
    <property type="entry name" value="Glyoxalase/Bleomycin resistance protein/Dihydroxybiphenyl dioxygenase"/>
    <property type="match status" value="1"/>
</dbReference>
<dbReference type="PANTHER" id="PTHR33990:SF1">
    <property type="entry name" value="PROTEIN YJDN"/>
    <property type="match status" value="1"/>
</dbReference>
<dbReference type="AlphaFoldDB" id="A0A918RV25"/>
<reference evidence="2" key="2">
    <citation type="submission" date="2020-09" db="EMBL/GenBank/DDBJ databases">
        <authorList>
            <person name="Sun Q."/>
            <person name="Kim S."/>
        </authorList>
    </citation>
    <scope>NUCLEOTIDE SEQUENCE</scope>
    <source>
        <strain evidence="2">KCTC 32437</strain>
    </source>
</reference>
<dbReference type="Pfam" id="PF00903">
    <property type="entry name" value="Glyoxalase"/>
    <property type="match status" value="1"/>
</dbReference>
<dbReference type="RefSeq" id="WP_189422252.1">
    <property type="nucleotide sequence ID" value="NZ_BMZE01000001.1"/>
</dbReference>
<dbReference type="CDD" id="cd06588">
    <property type="entry name" value="PhnB_like"/>
    <property type="match status" value="1"/>
</dbReference>